<evidence type="ECO:0000259" key="1">
    <source>
        <dbReference type="Pfam" id="PF09509"/>
    </source>
</evidence>
<organism evidence="2 3">
    <name type="scientific">Caballeronia udeis</name>
    <dbReference type="NCBI Taxonomy" id="1232866"/>
    <lineage>
        <taxon>Bacteria</taxon>
        <taxon>Pseudomonadati</taxon>
        <taxon>Pseudomonadota</taxon>
        <taxon>Betaproteobacteria</taxon>
        <taxon>Burkholderiales</taxon>
        <taxon>Burkholderiaceae</taxon>
        <taxon>Caballeronia</taxon>
    </lineage>
</organism>
<evidence type="ECO:0000313" key="3">
    <source>
        <dbReference type="Proteomes" id="UP001620514"/>
    </source>
</evidence>
<dbReference type="EMBL" id="JBIYDN010000035">
    <property type="protein sequence ID" value="MFK4447466.1"/>
    <property type="molecule type" value="Genomic_DNA"/>
</dbReference>
<feature type="domain" description="Conserved hypothetical protein CHP02391" evidence="1">
    <location>
        <begin position="115"/>
        <end position="227"/>
    </location>
</feature>
<accession>A0ABW8MXG0</accession>
<dbReference type="Pfam" id="PF09509">
    <property type="entry name" value="Hypoth_Ymh"/>
    <property type="match status" value="1"/>
</dbReference>
<gene>
    <name evidence="2" type="ORF">ABH943_007502</name>
</gene>
<dbReference type="Proteomes" id="UP001620514">
    <property type="component" value="Unassembled WGS sequence"/>
</dbReference>
<evidence type="ECO:0000313" key="2">
    <source>
        <dbReference type="EMBL" id="MFK4447466.1"/>
    </source>
</evidence>
<dbReference type="InterPro" id="IPR012654">
    <property type="entry name" value="CHP02391"/>
</dbReference>
<dbReference type="RefSeq" id="WP_404613111.1">
    <property type="nucleotide sequence ID" value="NZ_JBIYDN010000035.1"/>
</dbReference>
<reference evidence="2 3" key="1">
    <citation type="submission" date="2024-11" db="EMBL/GenBank/DDBJ databases">
        <title>Using genomics to understand microbial adaptation to soil warming.</title>
        <authorList>
            <person name="Deangelis K.M. PhD."/>
        </authorList>
    </citation>
    <scope>NUCLEOTIDE SEQUENCE [LARGE SCALE GENOMIC DNA]</scope>
    <source>
        <strain evidence="2 3">GAS97</strain>
    </source>
</reference>
<keyword evidence="3" id="KW-1185">Reference proteome</keyword>
<protein>
    <submittedName>
        <fullName evidence="2">Uncharacterized protein (TIGR02391 family)</fullName>
    </submittedName>
</protein>
<sequence>MKIRTHIRTAAELYDMSASSFAPVLFEYLLDQGGNLHPYTVAVSIQDEFPEQRGEVFMRVIAEGWQWLEHQGLIAAFPDGQNAGWHFITSRGYSARNAAGLAKLVAADQLPAHFLHSVVAREALPLFLSGDLDTAVFKAFKLLEVAIRDAAGFGMDKVGTALAQEAFKAEGGPLTDTSLEKGERISMMNLMAGAIGAHKNPHSHRTVVLTVEEARDMLILASQLIKVVDARRHALRPD</sequence>
<dbReference type="NCBIfam" id="TIGR02391">
    <property type="entry name" value="hypoth_ymh"/>
    <property type="match status" value="1"/>
</dbReference>
<name>A0ABW8MXG0_9BURK</name>
<proteinExistence type="predicted"/>
<comment type="caution">
    <text evidence="2">The sequence shown here is derived from an EMBL/GenBank/DDBJ whole genome shotgun (WGS) entry which is preliminary data.</text>
</comment>